<protein>
    <submittedName>
        <fullName evidence="1">Uncharacterized protein</fullName>
    </submittedName>
</protein>
<dbReference type="EMBL" id="JAAATX020000008">
    <property type="protein sequence ID" value="MBU9698583.1"/>
    <property type="molecule type" value="Genomic_DNA"/>
</dbReference>
<comment type="caution">
    <text evidence="1">The sequence shown here is derived from an EMBL/GenBank/DDBJ whole genome shotgun (WGS) entry which is preliminary data.</text>
</comment>
<name>A0ABS6J4S1_9RHOB</name>
<keyword evidence="2" id="KW-1185">Reference proteome</keyword>
<organism evidence="1 2">
    <name type="scientific">Paragemmobacter amnigenus</name>
    <dbReference type="NCBI Taxonomy" id="2852097"/>
    <lineage>
        <taxon>Bacteria</taxon>
        <taxon>Pseudomonadati</taxon>
        <taxon>Pseudomonadota</taxon>
        <taxon>Alphaproteobacteria</taxon>
        <taxon>Rhodobacterales</taxon>
        <taxon>Paracoccaceae</taxon>
        <taxon>Paragemmobacter</taxon>
    </lineage>
</organism>
<dbReference type="Proteomes" id="UP000731907">
    <property type="component" value="Unassembled WGS sequence"/>
</dbReference>
<evidence type="ECO:0000313" key="1">
    <source>
        <dbReference type="EMBL" id="MBU9698583.1"/>
    </source>
</evidence>
<evidence type="ECO:0000313" key="2">
    <source>
        <dbReference type="Proteomes" id="UP000731907"/>
    </source>
</evidence>
<sequence length="109" mass="12040">MTHDIFHRYLTPGNRHEPQLVRKTGFVKGGNARVLAHGKRVNAYAGPHDPARDHYEFSTPVKPKVKLGFADGKVVTGEVYWPEGWPGVVDFPAEDKVGIPATVTKDPLP</sequence>
<accession>A0ABS6J4S1</accession>
<dbReference type="RefSeq" id="WP_161762709.1">
    <property type="nucleotide sequence ID" value="NZ_JAAATX020000008.1"/>
</dbReference>
<proteinExistence type="predicted"/>
<gene>
    <name evidence="1" type="ORF">GU927_012090</name>
</gene>
<reference evidence="1 2" key="1">
    <citation type="submission" date="2021-06" db="EMBL/GenBank/DDBJ databases">
        <title>Rhodobacteraceae bacterium strain HSP-20.</title>
        <authorList>
            <person name="Chen W.-M."/>
        </authorList>
    </citation>
    <scope>NUCLEOTIDE SEQUENCE [LARGE SCALE GENOMIC DNA]</scope>
    <source>
        <strain evidence="1 2">HSP-20</strain>
    </source>
</reference>